<dbReference type="Proteomes" id="UP001501570">
    <property type="component" value="Unassembled WGS sequence"/>
</dbReference>
<dbReference type="PROSITE" id="PS50929">
    <property type="entry name" value="ABC_TM1F"/>
    <property type="match status" value="1"/>
</dbReference>
<dbReference type="InterPro" id="IPR027417">
    <property type="entry name" value="P-loop_NTPase"/>
</dbReference>
<dbReference type="PROSITE" id="PS50893">
    <property type="entry name" value="ABC_TRANSPORTER_2"/>
    <property type="match status" value="1"/>
</dbReference>
<evidence type="ECO:0000259" key="11">
    <source>
        <dbReference type="PROSITE" id="PS50893"/>
    </source>
</evidence>
<evidence type="ECO:0000256" key="5">
    <source>
        <dbReference type="ARBA" id="ARBA00022807"/>
    </source>
</evidence>
<accession>A0ABP9S9D8</accession>
<comment type="subcellular location">
    <subcellularLocation>
        <location evidence="1">Cell membrane</location>
        <topology evidence="1">Multi-pass membrane protein</topology>
    </subcellularLocation>
</comment>
<evidence type="ECO:0000256" key="9">
    <source>
        <dbReference type="SAM" id="MobiDB-lite"/>
    </source>
</evidence>
<dbReference type="NCBIfam" id="TIGR03796">
    <property type="entry name" value="NHLM_micro_ABC1"/>
    <property type="match status" value="1"/>
</dbReference>
<feature type="transmembrane region" description="Helical" evidence="10">
    <location>
        <begin position="368"/>
        <end position="389"/>
    </location>
</feature>
<evidence type="ECO:0000256" key="8">
    <source>
        <dbReference type="ARBA" id="ARBA00023136"/>
    </source>
</evidence>
<organism evidence="14 15">
    <name type="scientific">Rugosimonospora acidiphila</name>
    <dbReference type="NCBI Taxonomy" id="556531"/>
    <lineage>
        <taxon>Bacteria</taxon>
        <taxon>Bacillati</taxon>
        <taxon>Actinomycetota</taxon>
        <taxon>Actinomycetes</taxon>
        <taxon>Micromonosporales</taxon>
        <taxon>Micromonosporaceae</taxon>
        <taxon>Rugosimonospora</taxon>
    </lineage>
</organism>
<dbReference type="Gene3D" id="3.90.70.10">
    <property type="entry name" value="Cysteine proteinases"/>
    <property type="match status" value="1"/>
</dbReference>
<keyword evidence="8 10" id="KW-0472">Membrane</keyword>
<evidence type="ECO:0000313" key="15">
    <source>
        <dbReference type="Proteomes" id="UP001501570"/>
    </source>
</evidence>
<dbReference type="Pfam" id="PF00005">
    <property type="entry name" value="ABC_tran"/>
    <property type="match status" value="1"/>
</dbReference>
<dbReference type="EMBL" id="BAABJQ010000016">
    <property type="protein sequence ID" value="GAA5192050.1"/>
    <property type="molecule type" value="Genomic_DNA"/>
</dbReference>
<dbReference type="PANTHER" id="PTHR43394:SF1">
    <property type="entry name" value="ATP-BINDING CASSETTE SUB-FAMILY B MEMBER 10, MITOCHONDRIAL"/>
    <property type="match status" value="1"/>
</dbReference>
<sequence>MAQRDNTKQPGWDRTPAEGAVRKVTDPPAPSPPGQQGDPETGGGGRPVQEPQQEQLPRQQPRLDASSKTPKVASVGEKAVSQAMYLLPETARRRHKSWKTPVRIQMESVECGAAALGILLAHYGRHVPLEQLRSQCRVSRNGSNAKDLLSAAREHGFEAVGYQMDLDELQRLRAPAIIFWAFQHFMVIEGFSRRWGKTVVRVNDPAAGRKKMTWDEFNDGFTGVVIMVRPGPDFRQGGAGPSTFAALRSRRVSAANAVVLMLLASLLLVVPGIIGPAFNRVFYDSVLSGSSPSYFWPLLSVMACTVASSVLISHVQYKALARTEAWMSVVSTAKFIRHLLRLPMGFFLQRKAAELEQRVGFNGRVAEVLARDLVVSVVNMFLIVFYAVFLLRYSLLLGAVGIGMAMLNVVLLQRVIAARRALNDTVNADMGGLVGTTYHTLRTMETVKATAGEDIAHMRWAGFYAKVLGAQQRIGVASALLAVVPPFLATINSAFILLLGGMGAVNGVITVGTLIAFQSLLAGLNRPISELTNLSSRIQTLGAEVVRLKDVEDYPADPSVVQENGDDAERPRLSGLLVVKDLSFGYSTGEPPVISDVTFTLAPGGRLALVGTSGSGKSTIGRVIAGLVEPTAGVIVMDGRPRQEHSRTVLAASVGYVDQDVTMYSGSVKDNLTLWDDSIPDELVLAALDDAEMLETVTSRPGGIHANLGEDGANLSGGQRQRLEIARALVAQPTMLVLDEATSALDPETERKVIDNLRRRGCSAVVIAHRLSTIRDADEIIVIDKGKVVERGTHDELMSRGQVYPGLVRSGISDQAEQETPFVNHKIRRRV</sequence>
<evidence type="ECO:0000313" key="14">
    <source>
        <dbReference type="EMBL" id="GAA5192050.1"/>
    </source>
</evidence>
<dbReference type="InterPro" id="IPR003593">
    <property type="entry name" value="AAA+_ATPase"/>
</dbReference>
<dbReference type="SMART" id="SM00382">
    <property type="entry name" value="AAA"/>
    <property type="match status" value="1"/>
</dbReference>
<dbReference type="InterPro" id="IPR005074">
    <property type="entry name" value="Peptidase_C39"/>
</dbReference>
<dbReference type="Gene3D" id="3.40.50.300">
    <property type="entry name" value="P-loop containing nucleotide triphosphate hydrolases"/>
    <property type="match status" value="1"/>
</dbReference>
<feature type="transmembrane region" description="Helical" evidence="10">
    <location>
        <begin position="254"/>
        <end position="274"/>
    </location>
</feature>
<gene>
    <name evidence="14" type="ORF">GCM10023322_50800</name>
</gene>
<dbReference type="Gene3D" id="1.20.1560.10">
    <property type="entry name" value="ABC transporter type 1, transmembrane domain"/>
    <property type="match status" value="1"/>
</dbReference>
<dbReference type="InterPro" id="IPR039421">
    <property type="entry name" value="Type_1_exporter"/>
</dbReference>
<evidence type="ECO:0000256" key="3">
    <source>
        <dbReference type="ARBA" id="ARBA00022741"/>
    </source>
</evidence>
<feature type="transmembrane region" description="Helical" evidence="10">
    <location>
        <begin position="395"/>
        <end position="412"/>
    </location>
</feature>
<dbReference type="PROSITE" id="PS50990">
    <property type="entry name" value="PEPTIDASE_C39"/>
    <property type="match status" value="1"/>
</dbReference>
<dbReference type="InterPro" id="IPR003439">
    <property type="entry name" value="ABC_transporter-like_ATP-bd"/>
</dbReference>
<dbReference type="Pfam" id="PF03412">
    <property type="entry name" value="Peptidase_C39"/>
    <property type="match status" value="1"/>
</dbReference>
<name>A0ABP9S9D8_9ACTN</name>
<keyword evidence="3" id="KW-0547">Nucleotide-binding</keyword>
<protein>
    <submittedName>
        <fullName evidence="14">NHLP family bacteriocin export ABC transporter peptidase/permease/ATPase subunit</fullName>
    </submittedName>
</protein>
<reference evidence="15" key="1">
    <citation type="journal article" date="2019" name="Int. J. Syst. Evol. Microbiol.">
        <title>The Global Catalogue of Microorganisms (GCM) 10K type strain sequencing project: providing services to taxonomists for standard genome sequencing and annotation.</title>
        <authorList>
            <consortium name="The Broad Institute Genomics Platform"/>
            <consortium name="The Broad Institute Genome Sequencing Center for Infectious Disease"/>
            <person name="Wu L."/>
            <person name="Ma J."/>
        </authorList>
    </citation>
    <scope>NUCLEOTIDE SEQUENCE [LARGE SCALE GENOMIC DNA]</scope>
    <source>
        <strain evidence="15">JCM 18304</strain>
    </source>
</reference>
<dbReference type="InterPro" id="IPR011527">
    <property type="entry name" value="ABC1_TM_dom"/>
</dbReference>
<evidence type="ECO:0000256" key="7">
    <source>
        <dbReference type="ARBA" id="ARBA00022989"/>
    </source>
</evidence>
<keyword evidence="7 10" id="KW-1133">Transmembrane helix</keyword>
<keyword evidence="5" id="KW-0788">Thiol protease</keyword>
<dbReference type="InterPro" id="IPR017871">
    <property type="entry name" value="ABC_transporter-like_CS"/>
</dbReference>
<evidence type="ECO:0000256" key="10">
    <source>
        <dbReference type="SAM" id="Phobius"/>
    </source>
</evidence>
<feature type="domain" description="Peptidase C39" evidence="13">
    <location>
        <begin position="105"/>
        <end position="228"/>
    </location>
</feature>
<evidence type="ECO:0000259" key="12">
    <source>
        <dbReference type="PROSITE" id="PS50929"/>
    </source>
</evidence>
<feature type="region of interest" description="Disordered" evidence="9">
    <location>
        <begin position="1"/>
        <end position="76"/>
    </location>
</feature>
<dbReference type="SUPFAM" id="SSF52540">
    <property type="entry name" value="P-loop containing nucleoside triphosphate hydrolases"/>
    <property type="match status" value="1"/>
</dbReference>
<evidence type="ECO:0000256" key="6">
    <source>
        <dbReference type="ARBA" id="ARBA00022840"/>
    </source>
</evidence>
<evidence type="ECO:0000256" key="2">
    <source>
        <dbReference type="ARBA" id="ARBA00022692"/>
    </source>
</evidence>
<feature type="transmembrane region" description="Helical" evidence="10">
    <location>
        <begin position="294"/>
        <end position="312"/>
    </location>
</feature>
<dbReference type="SUPFAM" id="SSF90123">
    <property type="entry name" value="ABC transporter transmembrane region"/>
    <property type="match status" value="1"/>
</dbReference>
<dbReference type="PROSITE" id="PS00211">
    <property type="entry name" value="ABC_TRANSPORTER_1"/>
    <property type="match status" value="1"/>
</dbReference>
<keyword evidence="2 10" id="KW-0812">Transmembrane</keyword>
<keyword evidence="4" id="KW-0378">Hydrolase</keyword>
<dbReference type="PANTHER" id="PTHR43394">
    <property type="entry name" value="ATP-DEPENDENT PERMEASE MDL1, MITOCHONDRIAL"/>
    <property type="match status" value="1"/>
</dbReference>
<proteinExistence type="predicted"/>
<evidence type="ECO:0000256" key="1">
    <source>
        <dbReference type="ARBA" id="ARBA00004651"/>
    </source>
</evidence>
<feature type="domain" description="ABC transmembrane type-1" evidence="12">
    <location>
        <begin position="259"/>
        <end position="540"/>
    </location>
</feature>
<feature type="transmembrane region" description="Helical" evidence="10">
    <location>
        <begin position="504"/>
        <end position="524"/>
    </location>
</feature>
<dbReference type="InterPro" id="IPR022514">
    <property type="entry name" value="NHPM_micro_ABC1"/>
</dbReference>
<keyword evidence="5" id="KW-0645">Protease</keyword>
<dbReference type="InterPro" id="IPR036640">
    <property type="entry name" value="ABC1_TM_sf"/>
</dbReference>
<evidence type="ECO:0000256" key="4">
    <source>
        <dbReference type="ARBA" id="ARBA00022801"/>
    </source>
</evidence>
<feature type="domain" description="ABC transporter" evidence="11">
    <location>
        <begin position="577"/>
        <end position="810"/>
    </location>
</feature>
<keyword evidence="15" id="KW-1185">Reference proteome</keyword>
<dbReference type="Pfam" id="PF00664">
    <property type="entry name" value="ABC_membrane"/>
    <property type="match status" value="1"/>
</dbReference>
<comment type="caution">
    <text evidence="14">The sequence shown here is derived from an EMBL/GenBank/DDBJ whole genome shotgun (WGS) entry which is preliminary data.</text>
</comment>
<feature type="compositionally biased region" description="Low complexity" evidence="9">
    <location>
        <begin position="47"/>
        <end position="63"/>
    </location>
</feature>
<evidence type="ECO:0000259" key="13">
    <source>
        <dbReference type="PROSITE" id="PS50990"/>
    </source>
</evidence>
<keyword evidence="6" id="KW-0067">ATP-binding</keyword>